<feature type="domain" description="Hpc2-related" evidence="2">
    <location>
        <begin position="92"/>
        <end position="137"/>
    </location>
</feature>
<dbReference type="PANTHER" id="PTHR21669:SF28">
    <property type="entry name" value="YEMANUCLEIN"/>
    <property type="match status" value="1"/>
</dbReference>
<evidence type="ECO:0000259" key="2">
    <source>
        <dbReference type="Pfam" id="PF08729"/>
    </source>
</evidence>
<dbReference type="AlphaFoldDB" id="J9ESW4"/>
<protein>
    <recommendedName>
        <fullName evidence="2">Hpc2-related domain-containing protein</fullName>
    </recommendedName>
</protein>
<feature type="compositionally biased region" description="Low complexity" evidence="1">
    <location>
        <begin position="493"/>
        <end position="511"/>
    </location>
</feature>
<gene>
    <name evidence="3" type="ORF">WUBG_03811</name>
</gene>
<name>J9ESW4_WUCBA</name>
<proteinExistence type="predicted"/>
<dbReference type="InterPro" id="IPR014840">
    <property type="entry name" value="HRD"/>
</dbReference>
<evidence type="ECO:0000313" key="4">
    <source>
        <dbReference type="Proteomes" id="UP000004810"/>
    </source>
</evidence>
<feature type="compositionally biased region" description="Basic and acidic residues" evidence="1">
    <location>
        <begin position="512"/>
        <end position="523"/>
    </location>
</feature>
<accession>J9ESW4</accession>
<feature type="region of interest" description="Disordered" evidence="1">
    <location>
        <begin position="163"/>
        <end position="224"/>
    </location>
</feature>
<dbReference type="GO" id="GO:0006325">
    <property type="term" value="P:chromatin organization"/>
    <property type="evidence" value="ECO:0007669"/>
    <property type="project" value="TreeGrafter"/>
</dbReference>
<reference evidence="4" key="1">
    <citation type="submission" date="2012-08" db="EMBL/GenBank/DDBJ databases">
        <title>The Genome Sequence of Wuchereria bancrofti.</title>
        <authorList>
            <person name="Nutman T.B."/>
            <person name="Fink D.L."/>
            <person name="Russ C."/>
            <person name="Young S."/>
            <person name="Zeng Q."/>
            <person name="Koehrsen M."/>
            <person name="Alvarado L."/>
            <person name="Berlin A."/>
            <person name="Chapman S.B."/>
            <person name="Chen Z."/>
            <person name="Freedman E."/>
            <person name="Gellesch M."/>
            <person name="Goldberg J."/>
            <person name="Griggs A."/>
            <person name="Gujja S."/>
            <person name="Heilman E.R."/>
            <person name="Heiman D."/>
            <person name="Hepburn T."/>
            <person name="Howarth C."/>
            <person name="Jen D."/>
            <person name="Larson L."/>
            <person name="Lewis B."/>
            <person name="Mehta T."/>
            <person name="Park D."/>
            <person name="Pearson M."/>
            <person name="Roberts A."/>
            <person name="Saif S."/>
            <person name="Shea T."/>
            <person name="Shenoy N."/>
            <person name="Sisk P."/>
            <person name="Stolte C."/>
            <person name="Sykes S."/>
            <person name="Walk T."/>
            <person name="White J."/>
            <person name="Yandava C."/>
            <person name="Haas B."/>
            <person name="Henn M.R."/>
            <person name="Nusbaum C."/>
            <person name="Birren B."/>
        </authorList>
    </citation>
    <scope>NUCLEOTIDE SEQUENCE [LARGE SCALE GENOMIC DNA]</scope>
    <source>
        <strain evidence="4">NA</strain>
    </source>
</reference>
<feature type="region of interest" description="Disordered" evidence="1">
    <location>
        <begin position="662"/>
        <end position="718"/>
    </location>
</feature>
<feature type="compositionally biased region" description="Polar residues" evidence="1">
    <location>
        <begin position="190"/>
        <end position="215"/>
    </location>
</feature>
<dbReference type="Proteomes" id="UP000004810">
    <property type="component" value="Unassembled WGS sequence"/>
</dbReference>
<sequence>MDLNLGGSKKKQHHVRKKYSIITLDLFKPTKKSYPEFDYEKICKEYLKEDESSGEDERFHDREAEEIVRRLERKYGGKRDKHGHKIRFGCADDYMDKTAGYDLTDPFIDDTEAYDEHVPSALDTARGGFYVNKGKLEFKSKFAEGDEDSDVEDTVAKKKVVEKKRRISSDEETSDSKRTCIFPPTKPPVDNTSSLMESVKGSNPQSPVRLSSSGAAPTVKPRDPSRNRLLTQQYIKKRRLLGQPPMAKIQSPAVKAALGVKKSKLKPQAKRAAAGMNDEDLAGFLKDMTGGEIELVEGIEDVISGTKEQVCQKTTSTPIEHDTDVVDKPVTPPTEKVLQSQVASSSGLAAPSFTIAIPKRSPGRPPGSTMQHKQMPIMSNRLRTMIDTYKQKTKEFGAPNKKIRLPPSLVDLCIRIEEQCTLEHFNHQQKTRVFDLLANWVCVQRNSLYIRMKAHRDRHESIATSDSDINADEPVSEAKEASRSMNNEKLFGSNDSSSSVITISSSVSDSPKSPHETLTPEKKEQLIGVKHMASSDAARSLDAKHIAAAKEGTEKMVTTSSDATAPSTSVKKCWDCSTPSKTASDPSKASVTTNVTNALNNTQLLSVFATMMQQTRGDSLRQQQPVVDSLTTQMNAHLLSSKQQSELLSQYQLTLGNIAKMTTIPPTNSGKTSVPPKSTASRSDPQPSKPQTKTNRALSSNSSNSSSIKGLKQPTNEKTSRALKEINNGLAQVVSEVEKAVIFTENEYLKEKARAEREGKIAPPKRFVWTEPLRVALKKQVTLLFTNLEQHGDSTHITNTTVVQYLYYTVRPLFKDYVRFRDLVLEILRLCPERRQLVLIPEMKAFVELNDDTKIQSGASQVTPKGLKTSRTDILSAKISPNKNTSNTEFRQTSSAKCCGFSFIEYF</sequence>
<dbReference type="PANTHER" id="PTHR21669">
    <property type="entry name" value="CAPZ-INTERACTING PROTEIN AND RELATED PROTEINS"/>
    <property type="match status" value="1"/>
</dbReference>
<comment type="caution">
    <text evidence="3">The sequence shown here is derived from an EMBL/GenBank/DDBJ whole genome shotgun (WGS) entry which is preliminary data.</text>
</comment>
<evidence type="ECO:0000313" key="3">
    <source>
        <dbReference type="EMBL" id="EJW85278.1"/>
    </source>
</evidence>
<organism evidence="3 4">
    <name type="scientific">Wuchereria bancrofti</name>
    <dbReference type="NCBI Taxonomy" id="6293"/>
    <lineage>
        <taxon>Eukaryota</taxon>
        <taxon>Metazoa</taxon>
        <taxon>Ecdysozoa</taxon>
        <taxon>Nematoda</taxon>
        <taxon>Chromadorea</taxon>
        <taxon>Rhabditida</taxon>
        <taxon>Spirurina</taxon>
        <taxon>Spiruromorpha</taxon>
        <taxon>Filarioidea</taxon>
        <taxon>Onchocercidae</taxon>
        <taxon>Wuchereria</taxon>
    </lineage>
</organism>
<evidence type="ECO:0000256" key="1">
    <source>
        <dbReference type="SAM" id="MobiDB-lite"/>
    </source>
</evidence>
<dbReference type="Pfam" id="PF08729">
    <property type="entry name" value="HUN"/>
    <property type="match status" value="1"/>
</dbReference>
<feature type="compositionally biased region" description="Polar residues" evidence="1">
    <location>
        <begin position="664"/>
        <end position="698"/>
    </location>
</feature>
<dbReference type="GO" id="GO:0005634">
    <property type="term" value="C:nucleus"/>
    <property type="evidence" value="ECO:0007669"/>
    <property type="project" value="TreeGrafter"/>
</dbReference>
<feature type="region of interest" description="Disordered" evidence="1">
    <location>
        <begin position="461"/>
        <end position="523"/>
    </location>
</feature>
<dbReference type="EMBL" id="ADBV01001220">
    <property type="protein sequence ID" value="EJW85278.1"/>
    <property type="molecule type" value="Genomic_DNA"/>
</dbReference>